<feature type="transmembrane region" description="Helical" evidence="1">
    <location>
        <begin position="40"/>
        <end position="58"/>
    </location>
</feature>
<evidence type="ECO:0000313" key="2">
    <source>
        <dbReference type="EMBL" id="GAA4287269.1"/>
    </source>
</evidence>
<evidence type="ECO:0000256" key="1">
    <source>
        <dbReference type="SAM" id="Phobius"/>
    </source>
</evidence>
<keyword evidence="3" id="KW-1185">Reference proteome</keyword>
<dbReference type="Proteomes" id="UP001499841">
    <property type="component" value="Unassembled WGS sequence"/>
</dbReference>
<protein>
    <recommendedName>
        <fullName evidence="4">DUF2516 family protein</fullName>
    </recommendedName>
</protein>
<keyword evidence="1" id="KW-0812">Transmembrane</keyword>
<gene>
    <name evidence="2" type="ORF">GCM10022262_16280</name>
</gene>
<sequence>MQVLLFLALSLVLLGIELWALVDAARRPAGAFAYGGKRTKKFWVLLTAAGALVGFIAIPPPLGLGILGTFTMFIAVVPAGVYLADVRPAVSGYGGGRRRPPSQGGGW</sequence>
<comment type="caution">
    <text evidence="2">The sequence shown here is derived from an EMBL/GenBank/DDBJ whole genome shotgun (WGS) entry which is preliminary data.</text>
</comment>
<feature type="transmembrane region" description="Helical" evidence="1">
    <location>
        <begin position="65"/>
        <end position="84"/>
    </location>
</feature>
<accession>A0ABP8ETF8</accession>
<dbReference type="EMBL" id="BAABBA010000006">
    <property type="protein sequence ID" value="GAA4287269.1"/>
    <property type="molecule type" value="Genomic_DNA"/>
</dbReference>
<keyword evidence="1" id="KW-1133">Transmembrane helix</keyword>
<name>A0ABP8ETF8_9MICO</name>
<dbReference type="InterPro" id="IPR019662">
    <property type="entry name" value="DUF2516"/>
</dbReference>
<organism evidence="2 3">
    <name type="scientific">Georgenia daeguensis</name>
    <dbReference type="NCBI Taxonomy" id="908355"/>
    <lineage>
        <taxon>Bacteria</taxon>
        <taxon>Bacillati</taxon>
        <taxon>Actinomycetota</taxon>
        <taxon>Actinomycetes</taxon>
        <taxon>Micrococcales</taxon>
        <taxon>Bogoriellaceae</taxon>
        <taxon>Georgenia</taxon>
    </lineage>
</organism>
<proteinExistence type="predicted"/>
<keyword evidence="1" id="KW-0472">Membrane</keyword>
<reference evidence="3" key="1">
    <citation type="journal article" date="2019" name="Int. J. Syst. Evol. Microbiol.">
        <title>The Global Catalogue of Microorganisms (GCM) 10K type strain sequencing project: providing services to taxonomists for standard genome sequencing and annotation.</title>
        <authorList>
            <consortium name="The Broad Institute Genomics Platform"/>
            <consortium name="The Broad Institute Genome Sequencing Center for Infectious Disease"/>
            <person name="Wu L."/>
            <person name="Ma J."/>
        </authorList>
    </citation>
    <scope>NUCLEOTIDE SEQUENCE [LARGE SCALE GENOMIC DNA]</scope>
    <source>
        <strain evidence="3">JCM 17459</strain>
    </source>
</reference>
<dbReference type="Pfam" id="PF10724">
    <property type="entry name" value="DUF2516"/>
    <property type="match status" value="1"/>
</dbReference>
<evidence type="ECO:0008006" key="4">
    <source>
        <dbReference type="Google" id="ProtNLM"/>
    </source>
</evidence>
<evidence type="ECO:0000313" key="3">
    <source>
        <dbReference type="Proteomes" id="UP001499841"/>
    </source>
</evidence>